<evidence type="ECO:0000256" key="5">
    <source>
        <dbReference type="ARBA" id="ARBA00023180"/>
    </source>
</evidence>
<name>A0A9Q8US21_PASFU</name>
<dbReference type="PRINTS" id="PR00724">
    <property type="entry name" value="CRBOXYPTASEC"/>
</dbReference>
<dbReference type="GO" id="GO:0004185">
    <property type="term" value="F:serine-type carboxypeptidase activity"/>
    <property type="evidence" value="ECO:0007669"/>
    <property type="project" value="UniProtKB-UniRule"/>
</dbReference>
<dbReference type="PANTHER" id="PTHR11802">
    <property type="entry name" value="SERINE PROTEASE FAMILY S10 SERINE CARBOXYPEPTIDASE"/>
    <property type="match status" value="1"/>
</dbReference>
<reference evidence="8" key="2">
    <citation type="journal article" date="2022" name="Microb. Genom.">
        <title>A chromosome-scale genome assembly of the tomato pathogen Cladosporium fulvum reveals a compartmentalized genome architecture and the presence of a dispensable chromosome.</title>
        <authorList>
            <person name="Zaccaron A.Z."/>
            <person name="Chen L.H."/>
            <person name="Samaras A."/>
            <person name="Stergiopoulos I."/>
        </authorList>
    </citation>
    <scope>NUCLEOTIDE SEQUENCE</scope>
    <source>
        <strain evidence="8">Race5_Kim</strain>
    </source>
</reference>
<organism evidence="8 9">
    <name type="scientific">Passalora fulva</name>
    <name type="common">Tomato leaf mold</name>
    <name type="synonym">Cladosporium fulvum</name>
    <dbReference type="NCBI Taxonomy" id="5499"/>
    <lineage>
        <taxon>Eukaryota</taxon>
        <taxon>Fungi</taxon>
        <taxon>Dikarya</taxon>
        <taxon>Ascomycota</taxon>
        <taxon>Pezizomycotina</taxon>
        <taxon>Dothideomycetes</taxon>
        <taxon>Dothideomycetidae</taxon>
        <taxon>Mycosphaerellales</taxon>
        <taxon>Mycosphaerellaceae</taxon>
        <taxon>Fulvia</taxon>
    </lineage>
</organism>
<dbReference type="GO" id="GO:0006508">
    <property type="term" value="P:proteolysis"/>
    <property type="evidence" value="ECO:0007669"/>
    <property type="project" value="UniProtKB-KW"/>
</dbReference>
<dbReference type="Gene3D" id="3.40.50.1820">
    <property type="entry name" value="alpha/beta hydrolase"/>
    <property type="match status" value="1"/>
</dbReference>
<feature type="chain" id="PRO_5040543781" description="Carboxypeptidase" evidence="6">
    <location>
        <begin position="20"/>
        <end position="544"/>
    </location>
</feature>
<dbReference type="InterPro" id="IPR018202">
    <property type="entry name" value="Ser_caboxypep_ser_AS"/>
</dbReference>
<dbReference type="Proteomes" id="UP000756132">
    <property type="component" value="Chromosome 7"/>
</dbReference>
<dbReference type="RefSeq" id="XP_047764673.1">
    <property type="nucleotide sequence ID" value="XM_047908967.1"/>
</dbReference>
<evidence type="ECO:0000256" key="1">
    <source>
        <dbReference type="ARBA" id="ARBA00009431"/>
    </source>
</evidence>
<keyword evidence="3 6" id="KW-0645">Protease</keyword>
<dbReference type="EMBL" id="CP090169">
    <property type="protein sequence ID" value="UJO20307.1"/>
    <property type="molecule type" value="Genomic_DNA"/>
</dbReference>
<evidence type="ECO:0000256" key="4">
    <source>
        <dbReference type="ARBA" id="ARBA00022801"/>
    </source>
</evidence>
<gene>
    <name evidence="8" type="ORF">CLAFUR5_09819</name>
</gene>
<dbReference type="OMA" id="DWRNLTN"/>
<reference evidence="8" key="1">
    <citation type="submission" date="2021-12" db="EMBL/GenBank/DDBJ databases">
        <authorList>
            <person name="Zaccaron A."/>
            <person name="Stergiopoulos I."/>
        </authorList>
    </citation>
    <scope>NUCLEOTIDE SEQUENCE</scope>
    <source>
        <strain evidence="8">Race5_Kim</strain>
    </source>
</reference>
<dbReference type="SUPFAM" id="SSF53474">
    <property type="entry name" value="alpha/beta-Hydrolases"/>
    <property type="match status" value="1"/>
</dbReference>
<evidence type="ECO:0000256" key="7">
    <source>
        <dbReference type="SAM" id="MobiDB-lite"/>
    </source>
</evidence>
<evidence type="ECO:0000256" key="2">
    <source>
        <dbReference type="ARBA" id="ARBA00022645"/>
    </source>
</evidence>
<dbReference type="InterPro" id="IPR001563">
    <property type="entry name" value="Peptidase_S10"/>
</dbReference>
<dbReference type="PROSITE" id="PS00131">
    <property type="entry name" value="CARBOXYPEPT_SER_SER"/>
    <property type="match status" value="1"/>
</dbReference>
<dbReference type="KEGG" id="ffu:CLAFUR5_09819"/>
<keyword evidence="4 6" id="KW-0378">Hydrolase</keyword>
<evidence type="ECO:0000313" key="9">
    <source>
        <dbReference type="Proteomes" id="UP000756132"/>
    </source>
</evidence>
<evidence type="ECO:0000256" key="3">
    <source>
        <dbReference type="ARBA" id="ARBA00022670"/>
    </source>
</evidence>
<proteinExistence type="inferred from homology"/>
<dbReference type="Pfam" id="PF00450">
    <property type="entry name" value="Peptidase_S10"/>
    <property type="match status" value="1"/>
</dbReference>
<feature type="region of interest" description="Disordered" evidence="7">
    <location>
        <begin position="31"/>
        <end position="56"/>
    </location>
</feature>
<dbReference type="EC" id="3.4.16.-" evidence="6"/>
<keyword evidence="2 6" id="KW-0121">Carboxypeptidase</keyword>
<comment type="similarity">
    <text evidence="1 6">Belongs to the peptidase S10 family.</text>
</comment>
<dbReference type="OrthoDB" id="443318at2759"/>
<dbReference type="PANTHER" id="PTHR11802:SF479">
    <property type="entry name" value="CARBOXYPEPTIDASE"/>
    <property type="match status" value="1"/>
</dbReference>
<sequence length="544" mass="61179">MQLLSCVLAVSGFVSLSFAFRQPGKGLFDRTERRQENAQAKRAQHLQPRQESPPDPSFVNRFLNDKTQPFWVNGSAIPKVPFDMGESYAGLLPVSDDPDETRKLFFWFWPSLNQSCPQEIAIWFNGGPGCSSMIGFINENGPWMWQDGTPYPTLNMYDWRNLTNVMWVEQPVGVGFTQGEPNVTTEEESSKQFVGFYHQFAETFGVKGFDIFLTGESYAGYYIPYIANEFITQNNSDYPLTAIHINDPIIGGNTAQQGVTVYPYIEYWSNLLNLNDTIMANLSATHEDCGYKDLLDKYFTYPALQEPFPTPRDPFDGNCDILDYFDYAVNEVNPCFSFYRISDRCPLLSSTQGHILLSLPSPDTAYFNRTDVQETLHVNVGTAWEVCSSDPVFPDMKNRSSPYDTDLSLPPANNGVLRNVIETTNRVIIGSGNLDALLNTNGTLFAIQNMTWNGWQGLEDFPDRDFISPYHPDTYQSSSGSGVVGKWGRERGLTFYQIQLAGHTVPGDALGPSFRVMEVLLGRVDNLGVHEPFTTDVEAGRDEL</sequence>
<dbReference type="AlphaFoldDB" id="A0A9Q8US21"/>
<protein>
    <recommendedName>
        <fullName evidence="6">Carboxypeptidase</fullName>
        <ecNumber evidence="6">3.4.16.-</ecNumber>
    </recommendedName>
</protein>
<feature type="signal peptide" evidence="6">
    <location>
        <begin position="1"/>
        <end position="19"/>
    </location>
</feature>
<keyword evidence="9" id="KW-1185">Reference proteome</keyword>
<accession>A0A9Q8US21</accession>
<keyword evidence="5" id="KW-0325">Glycoprotein</keyword>
<dbReference type="GeneID" id="71989697"/>
<evidence type="ECO:0000313" key="8">
    <source>
        <dbReference type="EMBL" id="UJO20307.1"/>
    </source>
</evidence>
<evidence type="ECO:0000256" key="6">
    <source>
        <dbReference type="RuleBase" id="RU361156"/>
    </source>
</evidence>
<dbReference type="InterPro" id="IPR029058">
    <property type="entry name" value="AB_hydrolase_fold"/>
</dbReference>
<keyword evidence="6" id="KW-0732">Signal</keyword>